<reference evidence="6 7" key="1">
    <citation type="submission" date="2018-09" db="EMBL/GenBank/DDBJ databases">
        <title>Phylogeny of the Shewanellaceae, and recommendation for two new genera, Pseudoshewanella and Parashewanella.</title>
        <authorList>
            <person name="Wang G."/>
        </authorList>
    </citation>
    <scope>NUCLEOTIDE SEQUENCE [LARGE SCALE GENOMIC DNA]</scope>
    <source>
        <strain evidence="6 7">C51</strain>
    </source>
</reference>
<accession>A0A3L8PXW5</accession>
<name>A0A3L8PXW5_9GAMM</name>
<feature type="domain" description="Ig-like" evidence="4">
    <location>
        <begin position="300"/>
        <end position="391"/>
    </location>
</feature>
<dbReference type="OrthoDB" id="9808528at2"/>
<evidence type="ECO:0000256" key="1">
    <source>
        <dbReference type="ARBA" id="ARBA00022737"/>
    </source>
</evidence>
<gene>
    <name evidence="6" type="ORF">D5018_12850</name>
</gene>
<dbReference type="RefSeq" id="WP_121839399.1">
    <property type="nucleotide sequence ID" value="NZ_ML014787.1"/>
</dbReference>
<dbReference type="InterPro" id="IPR007110">
    <property type="entry name" value="Ig-like_dom"/>
</dbReference>
<dbReference type="PROSITE" id="PS51371">
    <property type="entry name" value="CBS"/>
    <property type="match status" value="2"/>
</dbReference>
<evidence type="ECO:0000313" key="6">
    <source>
        <dbReference type="EMBL" id="RLV59298.1"/>
    </source>
</evidence>
<proteinExistence type="predicted"/>
<keyword evidence="1" id="KW-0677">Repeat</keyword>
<feature type="domain" description="CBS" evidence="5">
    <location>
        <begin position="223"/>
        <end position="281"/>
    </location>
</feature>
<dbReference type="InterPro" id="IPR005105">
    <property type="entry name" value="GlnD_Uridyltrans_N"/>
</dbReference>
<protein>
    <submittedName>
        <fullName evidence="6">Cyclic nucleotide-binding/CBS domain-containing protein</fullName>
    </submittedName>
</protein>
<sequence>MSSELTEIKTFIQATNPLDLLPEPILEKLIKQVQICYVRCDETLPPQGITDPSLYVIRKGTLSVIKNNQELIEKLAEGDICSVFCSQDAVSNTLVKADEDTLIYAISFSSLLEICVEHPHVGAFFTKPAAERLSDQVSKINEQEVVSSTLMNRSIGDFFSSPAVTIEETTSLQSAAMIMTERNFSSLLIIRDKALVGIVTDKDFRCRGLAKGLTLSAPVSDIMTADVQMIDVNASAYEALIKMNSRGIHHLPVSRKGQLAGMVTITDLMRQESLSSVNVSSMIAKAKDVTELSHISDLLPKLQVSMAKLGTSASSVGKTMSAIADAFTCKLIELAKAHLGDEPVPFVWVSAGSQARQEQMVSSDQDNALIIDDSLQEQHRPWFTQLAQFVCDGLAQCGYPYCPGDVMASNQKWRQTQAVWHKYFTQWIDKPDPKALMHCSIFFDMRSVYGKESLLEDVRQKMLKKTQGNTLFLAHLSANAIKLRPPLGFFRDFVLTDNGKHKNTLDLKHNGIAPVVDLARIYALSEGIEEVNTLKRLTQAMGTSSLTQGSGKSLFSAFEFLTMSKVKHQAKQLLEGEETDCFISPNALSKLDREHLKDAFKVIKEMQSVRQTTYG</sequence>
<dbReference type="PANTHER" id="PTHR48108">
    <property type="entry name" value="CBS DOMAIN-CONTAINING PROTEIN CBSX2, CHLOROPLASTIC"/>
    <property type="match status" value="1"/>
</dbReference>
<keyword evidence="2" id="KW-0129">CBS domain</keyword>
<comment type="caution">
    <text evidence="6">The sequence shown here is derived from an EMBL/GenBank/DDBJ whole genome shotgun (WGS) entry which is preliminary data.</text>
</comment>
<dbReference type="InterPro" id="IPR014710">
    <property type="entry name" value="RmlC-like_jellyroll"/>
</dbReference>
<evidence type="ECO:0000259" key="3">
    <source>
        <dbReference type="PROSITE" id="PS50042"/>
    </source>
</evidence>
<dbReference type="Pfam" id="PF03445">
    <property type="entry name" value="DUF294"/>
    <property type="match status" value="1"/>
</dbReference>
<dbReference type="SMART" id="SM00116">
    <property type="entry name" value="CBS"/>
    <property type="match status" value="2"/>
</dbReference>
<dbReference type="Proteomes" id="UP000281474">
    <property type="component" value="Unassembled WGS sequence"/>
</dbReference>
<dbReference type="PANTHER" id="PTHR48108:SF31">
    <property type="entry name" value="CBS DOMAIN AND CYCLIC NUCLEOTIDE-REGULATED NUCLEOTIDYLTRANSFERASE"/>
    <property type="match status" value="1"/>
</dbReference>
<dbReference type="PROSITE" id="PS50835">
    <property type="entry name" value="IG_LIKE"/>
    <property type="match status" value="1"/>
</dbReference>
<evidence type="ECO:0000259" key="5">
    <source>
        <dbReference type="PROSITE" id="PS51371"/>
    </source>
</evidence>
<dbReference type="PROSITE" id="PS50042">
    <property type="entry name" value="CNMP_BINDING_3"/>
    <property type="match status" value="1"/>
</dbReference>
<evidence type="ECO:0000259" key="4">
    <source>
        <dbReference type="PROSITE" id="PS50835"/>
    </source>
</evidence>
<dbReference type="SUPFAM" id="SSF51206">
    <property type="entry name" value="cAMP-binding domain-like"/>
    <property type="match status" value="1"/>
</dbReference>
<dbReference type="EMBL" id="QZEI01000038">
    <property type="protein sequence ID" value="RLV59298.1"/>
    <property type="molecule type" value="Genomic_DNA"/>
</dbReference>
<dbReference type="CDD" id="cd04587">
    <property type="entry name" value="CBS_pair_CAP-ED_NT_Pol-beta-like_DUF294_assoc"/>
    <property type="match status" value="1"/>
</dbReference>
<dbReference type="Pfam" id="PF10335">
    <property type="entry name" value="DUF294_C"/>
    <property type="match status" value="1"/>
</dbReference>
<organism evidence="6 7">
    <name type="scientific">Parashewanella curva</name>
    <dbReference type="NCBI Taxonomy" id="2338552"/>
    <lineage>
        <taxon>Bacteria</taxon>
        <taxon>Pseudomonadati</taxon>
        <taxon>Pseudomonadota</taxon>
        <taxon>Gammaproteobacteria</taxon>
        <taxon>Alteromonadales</taxon>
        <taxon>Shewanellaceae</taxon>
        <taxon>Parashewanella</taxon>
    </lineage>
</organism>
<dbReference type="InterPro" id="IPR051462">
    <property type="entry name" value="CBS_domain-containing"/>
</dbReference>
<dbReference type="GO" id="GO:0008773">
    <property type="term" value="F:[protein-PII] uridylyltransferase activity"/>
    <property type="evidence" value="ECO:0007669"/>
    <property type="project" value="InterPro"/>
</dbReference>
<keyword evidence="7" id="KW-1185">Reference proteome</keyword>
<dbReference type="InterPro" id="IPR000595">
    <property type="entry name" value="cNMP-bd_dom"/>
</dbReference>
<dbReference type="Gene3D" id="3.10.580.10">
    <property type="entry name" value="CBS-domain"/>
    <property type="match status" value="1"/>
</dbReference>
<dbReference type="Gene3D" id="2.60.120.10">
    <property type="entry name" value="Jelly Rolls"/>
    <property type="match status" value="1"/>
</dbReference>
<feature type="domain" description="CBS" evidence="5">
    <location>
        <begin position="159"/>
        <end position="215"/>
    </location>
</feature>
<dbReference type="CDD" id="cd00038">
    <property type="entry name" value="CAP_ED"/>
    <property type="match status" value="1"/>
</dbReference>
<evidence type="ECO:0000256" key="2">
    <source>
        <dbReference type="PROSITE-ProRule" id="PRU00703"/>
    </source>
</evidence>
<evidence type="ECO:0000313" key="7">
    <source>
        <dbReference type="Proteomes" id="UP000281474"/>
    </source>
</evidence>
<dbReference type="SUPFAM" id="SSF54631">
    <property type="entry name" value="CBS-domain pair"/>
    <property type="match status" value="1"/>
</dbReference>
<dbReference type="CDD" id="cd05401">
    <property type="entry name" value="NT_GlnE_GlnD_like"/>
    <property type="match status" value="1"/>
</dbReference>
<dbReference type="Pfam" id="PF00571">
    <property type="entry name" value="CBS"/>
    <property type="match status" value="2"/>
</dbReference>
<dbReference type="InterPro" id="IPR046342">
    <property type="entry name" value="CBS_dom_sf"/>
</dbReference>
<dbReference type="InterPro" id="IPR000644">
    <property type="entry name" value="CBS_dom"/>
</dbReference>
<feature type="domain" description="Cyclic nucleotide-binding" evidence="3">
    <location>
        <begin position="17"/>
        <end position="79"/>
    </location>
</feature>
<dbReference type="InterPro" id="IPR018821">
    <property type="entry name" value="DUF294_put_nucleoTrafse_sb-bd"/>
</dbReference>
<dbReference type="InterPro" id="IPR018490">
    <property type="entry name" value="cNMP-bd_dom_sf"/>
</dbReference>
<dbReference type="AlphaFoldDB" id="A0A3L8PXW5"/>